<evidence type="ECO:0000256" key="1">
    <source>
        <dbReference type="SAM" id="MobiDB-lite"/>
    </source>
</evidence>
<organism evidence="3 4">
    <name type="scientific">Racocetra fulgida</name>
    <dbReference type="NCBI Taxonomy" id="60492"/>
    <lineage>
        <taxon>Eukaryota</taxon>
        <taxon>Fungi</taxon>
        <taxon>Fungi incertae sedis</taxon>
        <taxon>Mucoromycota</taxon>
        <taxon>Glomeromycotina</taxon>
        <taxon>Glomeromycetes</taxon>
        <taxon>Diversisporales</taxon>
        <taxon>Gigasporaceae</taxon>
        <taxon>Racocetra</taxon>
    </lineage>
</organism>
<comment type="caution">
    <text evidence="3">The sequence shown here is derived from an EMBL/GenBank/DDBJ whole genome shotgun (WGS) entry which is preliminary data.</text>
</comment>
<feature type="region of interest" description="Disordered" evidence="1">
    <location>
        <begin position="28"/>
        <end position="70"/>
    </location>
</feature>
<dbReference type="AlphaFoldDB" id="A0A9N8WH57"/>
<keyword evidence="4" id="KW-1185">Reference proteome</keyword>
<keyword evidence="2" id="KW-1133">Transmembrane helix</keyword>
<feature type="compositionally biased region" description="Acidic residues" evidence="1">
    <location>
        <begin position="40"/>
        <end position="50"/>
    </location>
</feature>
<protein>
    <submittedName>
        <fullName evidence="3">17153_t:CDS:1</fullName>
    </submittedName>
</protein>
<accession>A0A9N8WH57</accession>
<evidence type="ECO:0000256" key="2">
    <source>
        <dbReference type="SAM" id="Phobius"/>
    </source>
</evidence>
<reference evidence="3" key="1">
    <citation type="submission" date="2021-06" db="EMBL/GenBank/DDBJ databases">
        <authorList>
            <person name="Kallberg Y."/>
            <person name="Tangrot J."/>
            <person name="Rosling A."/>
        </authorList>
    </citation>
    <scope>NUCLEOTIDE SEQUENCE</scope>
    <source>
        <strain evidence="3">IN212</strain>
    </source>
</reference>
<sequence>MGAWAIAAVTVFSLGMFINIIVENLTSPFQKKPRSNENEECKEDFDDQDENNSTRDESDNSTLDEGNEGDYWTDLAEYMSIIEENEDTDSDISDDYSDLDLGDIDYYFKDYDWSYESTDVHESK</sequence>
<dbReference type="OrthoDB" id="2432131at2759"/>
<gene>
    <name evidence="3" type="ORF">RFULGI_LOCUS1813</name>
</gene>
<proteinExistence type="predicted"/>
<name>A0A9N8WH57_9GLOM</name>
<dbReference type="Proteomes" id="UP000789396">
    <property type="component" value="Unassembled WGS sequence"/>
</dbReference>
<keyword evidence="2" id="KW-0812">Transmembrane</keyword>
<dbReference type="EMBL" id="CAJVPZ010001222">
    <property type="protein sequence ID" value="CAG8487109.1"/>
    <property type="molecule type" value="Genomic_DNA"/>
</dbReference>
<feature type="transmembrane region" description="Helical" evidence="2">
    <location>
        <begin position="6"/>
        <end position="25"/>
    </location>
</feature>
<keyword evidence="2" id="KW-0472">Membrane</keyword>
<evidence type="ECO:0000313" key="4">
    <source>
        <dbReference type="Proteomes" id="UP000789396"/>
    </source>
</evidence>
<evidence type="ECO:0000313" key="3">
    <source>
        <dbReference type="EMBL" id="CAG8487109.1"/>
    </source>
</evidence>